<accession>A0A1H0IE13</accession>
<dbReference type="PANTHER" id="PTHR30592:SF1">
    <property type="entry name" value="SULFUR CARRIER PROTEIN FDHD"/>
    <property type="match status" value="1"/>
</dbReference>
<comment type="function">
    <text evidence="3">Required for formate dehydrogenase (FDH) activity. Acts as a sulfur carrier protein that transfers sulfur from IscS to the molybdenum cofactor prior to its insertion into FDH.</text>
</comment>
<dbReference type="PANTHER" id="PTHR30592">
    <property type="entry name" value="FORMATE DEHYDROGENASE"/>
    <property type="match status" value="1"/>
</dbReference>
<dbReference type="GO" id="GO:0006777">
    <property type="term" value="P:Mo-molybdopterin cofactor biosynthetic process"/>
    <property type="evidence" value="ECO:0007669"/>
    <property type="project" value="UniProtKB-UniRule"/>
</dbReference>
<name>A0A1H0IE13_9RHOB</name>
<comment type="similarity">
    <text evidence="3">Belongs to the FdhD family.</text>
</comment>
<comment type="subcellular location">
    <subcellularLocation>
        <location evidence="3">Cytoplasm</location>
    </subcellularLocation>
</comment>
<dbReference type="InterPro" id="IPR016193">
    <property type="entry name" value="Cytidine_deaminase-like"/>
</dbReference>
<keyword evidence="1 3" id="KW-0963">Cytoplasm</keyword>
<dbReference type="SUPFAM" id="SSF53927">
    <property type="entry name" value="Cytidine deaminase-like"/>
    <property type="match status" value="1"/>
</dbReference>
<dbReference type="HAMAP" id="MF_00187">
    <property type="entry name" value="FdhD"/>
    <property type="match status" value="1"/>
</dbReference>
<dbReference type="Gene3D" id="3.10.20.10">
    <property type="match status" value="1"/>
</dbReference>
<dbReference type="EMBL" id="FQZZ01000004">
    <property type="protein sequence ID" value="SHK23165.1"/>
    <property type="molecule type" value="Genomic_DNA"/>
</dbReference>
<dbReference type="GO" id="GO:0097163">
    <property type="term" value="F:sulfur carrier activity"/>
    <property type="evidence" value="ECO:0007669"/>
    <property type="project" value="UniProtKB-UniRule"/>
</dbReference>
<sequence>MGNRAHRSLSGLSVQSGGQRAIRRALPQEVPVALVFDGVTQAVMMASPGDIADFAHGFALSEGLIDDPGQIADFEEVAHDTGIEARFWLHGDRGAVLKDRRRAMLGPVGCGLCGIDSIDAALRPLPRLPDDDLRLSRPEVAGATDALRAHQPLHDRTRAVHAAGFLRPGQGIVTAREDVGRHNALDKLIGALARQGIDANTGAFVITSRVSVDMVQKTVIAGAPVLIAVSAPTALAVDMAETAGLTLAAFARGDGFDLYAHPHRITAGDTHVA</sequence>
<reference evidence="4 5" key="1">
    <citation type="submission" date="2016-11" db="EMBL/GenBank/DDBJ databases">
        <authorList>
            <person name="Varghese N."/>
            <person name="Submissions S."/>
        </authorList>
    </citation>
    <scope>NUCLEOTIDE SEQUENCE [LARGE SCALE GENOMIC DNA]</scope>
    <source>
        <strain evidence="4 5">DSM 29620</strain>
    </source>
</reference>
<dbReference type="AlphaFoldDB" id="A0A1H0IE13"/>
<dbReference type="RefSeq" id="WP_149788560.1">
    <property type="nucleotide sequence ID" value="NZ_FNIO01000004.1"/>
</dbReference>
<evidence type="ECO:0000313" key="4">
    <source>
        <dbReference type="EMBL" id="SHK23165.1"/>
    </source>
</evidence>
<evidence type="ECO:0000256" key="1">
    <source>
        <dbReference type="ARBA" id="ARBA00022490"/>
    </source>
</evidence>
<dbReference type="OrthoDB" id="3197277at2"/>
<dbReference type="Proteomes" id="UP000324252">
    <property type="component" value="Unassembled WGS sequence"/>
</dbReference>
<protein>
    <recommendedName>
        <fullName evidence="3">Sulfur carrier protein FdhD</fullName>
    </recommendedName>
</protein>
<dbReference type="InterPro" id="IPR003786">
    <property type="entry name" value="FdhD"/>
</dbReference>
<dbReference type="Gene3D" id="3.40.140.10">
    <property type="entry name" value="Cytidine Deaminase, domain 2"/>
    <property type="match status" value="1"/>
</dbReference>
<organism evidence="4 5">
    <name type="scientific">Lutimaribacter pacificus</name>
    <dbReference type="NCBI Taxonomy" id="391948"/>
    <lineage>
        <taxon>Bacteria</taxon>
        <taxon>Pseudomonadati</taxon>
        <taxon>Pseudomonadota</taxon>
        <taxon>Alphaproteobacteria</taxon>
        <taxon>Rhodobacterales</taxon>
        <taxon>Roseobacteraceae</taxon>
        <taxon>Lutimaribacter</taxon>
    </lineage>
</organism>
<evidence type="ECO:0000256" key="2">
    <source>
        <dbReference type="ARBA" id="ARBA00023150"/>
    </source>
</evidence>
<comment type="caution">
    <text evidence="3">Lacks conserved residue(s) required for the propagation of feature annotation.</text>
</comment>
<gene>
    <name evidence="3" type="primary">fdhD</name>
    <name evidence="4" type="ORF">SAMN05444142_10433</name>
</gene>
<dbReference type="PIRSF" id="PIRSF015626">
    <property type="entry name" value="FdhD"/>
    <property type="match status" value="1"/>
</dbReference>
<keyword evidence="2 3" id="KW-0501">Molybdenum cofactor biosynthesis</keyword>
<proteinExistence type="inferred from homology"/>
<keyword evidence="5" id="KW-1185">Reference proteome</keyword>
<evidence type="ECO:0000256" key="3">
    <source>
        <dbReference type="HAMAP-Rule" id="MF_00187"/>
    </source>
</evidence>
<dbReference type="NCBIfam" id="TIGR00129">
    <property type="entry name" value="fdhD_narQ"/>
    <property type="match status" value="1"/>
</dbReference>
<dbReference type="GO" id="GO:0016783">
    <property type="term" value="F:sulfurtransferase activity"/>
    <property type="evidence" value="ECO:0007669"/>
    <property type="project" value="InterPro"/>
</dbReference>
<evidence type="ECO:0000313" key="5">
    <source>
        <dbReference type="Proteomes" id="UP000324252"/>
    </source>
</evidence>
<dbReference type="GO" id="GO:0005737">
    <property type="term" value="C:cytoplasm"/>
    <property type="evidence" value="ECO:0007669"/>
    <property type="project" value="UniProtKB-SubCell"/>
</dbReference>
<feature type="active site" description="Cysteine persulfide intermediate" evidence="3">
    <location>
        <position position="110"/>
    </location>
</feature>
<dbReference type="Pfam" id="PF02634">
    <property type="entry name" value="FdhD-NarQ"/>
    <property type="match status" value="1"/>
</dbReference>